<dbReference type="RefSeq" id="YP_009599386.1">
    <property type="nucleotide sequence ID" value="NC_041916.1"/>
</dbReference>
<protein>
    <submittedName>
        <fullName evidence="1">Phage tail length tape-measure protein</fullName>
    </submittedName>
</protein>
<keyword evidence="2" id="KW-1185">Reference proteome</keyword>
<organism evidence="1 2">
    <name type="scientific">Vibrio phage pTD1</name>
    <dbReference type="NCBI Taxonomy" id="1938577"/>
    <lineage>
        <taxon>Viruses</taxon>
        <taxon>Duplodnaviria</taxon>
        <taxon>Heunggongvirae</taxon>
        <taxon>Uroviricota</taxon>
        <taxon>Caudoviricetes</taxon>
        <taxon>Chimalliviridae</taxon>
        <taxon>Gorgonvirinae</taxon>
        <taxon>Tidunavirus</taxon>
        <taxon>Tidunavirus pTD1</taxon>
    </lineage>
</organism>
<dbReference type="GeneID" id="40075115"/>
<proteinExistence type="predicted"/>
<dbReference type="KEGG" id="vg:40075115"/>
<evidence type="ECO:0000313" key="1">
    <source>
        <dbReference type="EMBL" id="BAW98308.1"/>
    </source>
</evidence>
<evidence type="ECO:0000313" key="2">
    <source>
        <dbReference type="Proteomes" id="UP000221243"/>
    </source>
</evidence>
<accession>A0A1Q2U2W8</accession>
<dbReference type="OrthoDB" id="10551at10239"/>
<dbReference type="Proteomes" id="UP000221243">
    <property type="component" value="Segment"/>
</dbReference>
<name>A0A1Q2U2W8_9CAUD</name>
<dbReference type="EMBL" id="AP017972">
    <property type="protein sequence ID" value="BAW98308.1"/>
    <property type="molecule type" value="Genomic_DNA"/>
</dbReference>
<reference evidence="1 2" key="1">
    <citation type="submission" date="2017-01" db="EMBL/GenBank/DDBJ databases">
        <title>Complete Genome Sequence of Vibrio Parahaemolyticus Bacteriophage pTD1.</title>
        <authorList>
            <person name="Midorikawa Y."/>
            <person name="Sano M."/>
        </authorList>
    </citation>
    <scope>NUCLEOTIDE SEQUENCE [LARGE SCALE GENOMIC DNA]</scope>
    <source>
        <strain evidence="1">PTD1</strain>
    </source>
</reference>
<sequence length="482" mass="54243">MSTSPNFVDMGTAGTVGVGNTERKQLIDLDETYDDVTNPEETAALAEYLKTGKLSKKALETAKVAGTERFEPGCTTLNGLLGGESFLESISNGITEFVRRVIEMISNAAKWMMAQFRRISSFFTDGREIAKADEMLRDIESKLVEMGGPELNVLDVKELFGKDPVSSRRISVVRTLRARNQTTLEAAAKLQEALPALKDFIAEINRQEGSIQRLDQRFASSIGRLRKRAKDDSLTNKDKAEWVADVMDMIAQNIQQQKLQRNYVKLLGIMTDRTSGNLDDDKLFAESTKAMQNLMQVSKDDVKVEDFVALSRTGSNIRQQIVDNPDWFNLTLDSSLANKLTQVIKHDDLAFLQALPGDNTDILATYRLYTGAVGNYTSILRQSTDVALKFTAEIQYLAEWSQRYQFLLTVFSFQRAKERNDFRKAHKKETGVEIPIGNLASVPKDARDDKDRSFQRIYDALFPDVKRKLNSLSRTLNMGVNL</sequence>